<feature type="transmembrane region" description="Helical" evidence="1">
    <location>
        <begin position="6"/>
        <end position="24"/>
    </location>
</feature>
<dbReference type="GO" id="GO:0008168">
    <property type="term" value="F:methyltransferase activity"/>
    <property type="evidence" value="ECO:0007669"/>
    <property type="project" value="UniProtKB-KW"/>
</dbReference>
<keyword evidence="1" id="KW-0812">Transmembrane</keyword>
<dbReference type="PANTHER" id="PTHR34009:SF2">
    <property type="entry name" value="PROTEIN STAR"/>
    <property type="match status" value="1"/>
</dbReference>
<dbReference type="InterPro" id="IPR006342">
    <property type="entry name" value="FkbM_mtfrase"/>
</dbReference>
<reference evidence="3 4" key="1">
    <citation type="journal article" date="2023" name="J. Phycol.">
        <title>Chrysosporum ovalisporum is synonymous with the true-branching cyanobacterium Umezakia natans (Nostocales/Aphanizomenonaceae).</title>
        <authorList>
            <person name="McGregor G.B."/>
            <person name="Sendall B.C."/>
            <person name="Niiyama Y."/>
            <person name="Tuji A."/>
            <person name="Willis A."/>
        </authorList>
    </citation>
    <scope>NUCLEOTIDE SEQUENCE [LARGE SCALE GENOMIC DNA]</scope>
    <source>
        <strain evidence="3 4">CS-531</strain>
    </source>
</reference>
<dbReference type="SUPFAM" id="SSF53335">
    <property type="entry name" value="S-adenosyl-L-methionine-dependent methyltransferases"/>
    <property type="match status" value="1"/>
</dbReference>
<dbReference type="Proteomes" id="UP001159386">
    <property type="component" value="Unassembled WGS sequence"/>
</dbReference>
<name>A0ABT6KE67_9CYAN</name>
<keyword evidence="4" id="KW-1185">Reference proteome</keyword>
<dbReference type="InterPro" id="IPR053202">
    <property type="entry name" value="EGF_Rcpt_Signaling_Reg"/>
</dbReference>
<evidence type="ECO:0000313" key="3">
    <source>
        <dbReference type="EMBL" id="MDH6106151.1"/>
    </source>
</evidence>
<dbReference type="Gene3D" id="3.40.50.150">
    <property type="entry name" value="Vaccinia Virus protein VP39"/>
    <property type="match status" value="1"/>
</dbReference>
<comment type="caution">
    <text evidence="3">The sequence shown here is derived from an EMBL/GenBank/DDBJ whole genome shotgun (WGS) entry which is preliminary data.</text>
</comment>
<dbReference type="Pfam" id="PF05050">
    <property type="entry name" value="Methyltransf_21"/>
    <property type="match status" value="1"/>
</dbReference>
<evidence type="ECO:0000313" key="4">
    <source>
        <dbReference type="Proteomes" id="UP001159386"/>
    </source>
</evidence>
<dbReference type="InterPro" id="IPR029063">
    <property type="entry name" value="SAM-dependent_MTases_sf"/>
</dbReference>
<keyword evidence="1" id="KW-0472">Membrane</keyword>
<sequence>MNIPIIIPFLFLITALAILFVWLYSKIRDTYLRVFQIESKLLKQEKQCINLSRIACLAEARARVPNFCSQLSTYSQHGEELYIWQLLDFKLDGFFIEIGAYDGIRLSNSYFFEKIGWKGILVEAHPELAKQCKVNRPNSITLHTALGETDGGNINFSVVTGNGGVDTLSFVSANDKQLQRIQSQKGIITTVDVPSRNLDSILKEYEIENIDFISIDVEGVELDVLKGINFSKYKPNLLVIEDNSGGSDKSVSCYMQQYGYVKITTIGCNDFYLLNIICK</sequence>
<proteinExistence type="predicted"/>
<evidence type="ECO:0000259" key="2">
    <source>
        <dbReference type="Pfam" id="PF05050"/>
    </source>
</evidence>
<accession>A0ABT6KE67</accession>
<gene>
    <name evidence="3" type="ORF">NWP22_09775</name>
</gene>
<organism evidence="3 4">
    <name type="scientific">Anabaenopsis tanganyikae CS-531</name>
    <dbReference type="NCBI Taxonomy" id="2785304"/>
    <lineage>
        <taxon>Bacteria</taxon>
        <taxon>Bacillati</taxon>
        <taxon>Cyanobacteriota</taxon>
        <taxon>Cyanophyceae</taxon>
        <taxon>Nostocales</taxon>
        <taxon>Nodulariaceae</taxon>
        <taxon>Anabaenopsis</taxon>
        <taxon>Anabaenopsis tanganyikae</taxon>
    </lineage>
</organism>
<dbReference type="RefSeq" id="WP_280801802.1">
    <property type="nucleotide sequence ID" value="NZ_JANQDF010000092.1"/>
</dbReference>
<keyword evidence="1" id="KW-1133">Transmembrane helix</keyword>
<keyword evidence="3" id="KW-0489">Methyltransferase</keyword>
<dbReference type="NCBIfam" id="TIGR01444">
    <property type="entry name" value="fkbM_fam"/>
    <property type="match status" value="1"/>
</dbReference>
<dbReference type="GO" id="GO:0032259">
    <property type="term" value="P:methylation"/>
    <property type="evidence" value="ECO:0007669"/>
    <property type="project" value="UniProtKB-KW"/>
</dbReference>
<dbReference type="PANTHER" id="PTHR34009">
    <property type="entry name" value="PROTEIN STAR"/>
    <property type="match status" value="1"/>
</dbReference>
<dbReference type="EMBL" id="JANQDF010000092">
    <property type="protein sequence ID" value="MDH6106151.1"/>
    <property type="molecule type" value="Genomic_DNA"/>
</dbReference>
<protein>
    <submittedName>
        <fullName evidence="3">FkbM family methyltransferase</fullName>
    </submittedName>
</protein>
<feature type="domain" description="Methyltransferase FkbM" evidence="2">
    <location>
        <begin position="97"/>
        <end position="260"/>
    </location>
</feature>
<evidence type="ECO:0000256" key="1">
    <source>
        <dbReference type="SAM" id="Phobius"/>
    </source>
</evidence>
<keyword evidence="3" id="KW-0808">Transferase</keyword>